<keyword evidence="6" id="KW-1185">Reference proteome</keyword>
<evidence type="ECO:0000259" key="2">
    <source>
        <dbReference type="PROSITE" id="PS50112"/>
    </source>
</evidence>
<dbReference type="InterPro" id="IPR003018">
    <property type="entry name" value="GAF"/>
</dbReference>
<feature type="region of interest" description="Disordered" evidence="1">
    <location>
        <begin position="693"/>
        <end position="712"/>
    </location>
</feature>
<evidence type="ECO:0000313" key="6">
    <source>
        <dbReference type="Proteomes" id="UP000664779"/>
    </source>
</evidence>
<dbReference type="InterPro" id="IPR052155">
    <property type="entry name" value="Biofilm_reg_signaling"/>
</dbReference>
<name>A0A939ERJ1_9HYPH</name>
<dbReference type="InterPro" id="IPR043128">
    <property type="entry name" value="Rev_trsase/Diguanyl_cyclase"/>
</dbReference>
<dbReference type="Gene3D" id="3.30.450.20">
    <property type="entry name" value="PAS domain"/>
    <property type="match status" value="3"/>
</dbReference>
<feature type="domain" description="PAC" evidence="3">
    <location>
        <begin position="315"/>
        <end position="369"/>
    </location>
</feature>
<accession>A0A939ERJ1</accession>
<dbReference type="PROSITE" id="PS50887">
    <property type="entry name" value="GGDEF"/>
    <property type="match status" value="1"/>
</dbReference>
<dbReference type="InterPro" id="IPR000014">
    <property type="entry name" value="PAS"/>
</dbReference>
<dbReference type="AlphaFoldDB" id="A0A939ERJ1"/>
<dbReference type="SUPFAM" id="SSF55785">
    <property type="entry name" value="PYP-like sensor domain (PAS domain)"/>
    <property type="match status" value="3"/>
</dbReference>
<protein>
    <submittedName>
        <fullName evidence="5">Diguanylate cyclase</fullName>
    </submittedName>
</protein>
<dbReference type="Gene3D" id="3.30.70.270">
    <property type="match status" value="1"/>
</dbReference>
<feature type="domain" description="GGDEF" evidence="4">
    <location>
        <begin position="566"/>
        <end position="698"/>
    </location>
</feature>
<dbReference type="PROSITE" id="PS50112">
    <property type="entry name" value="PAS"/>
    <property type="match status" value="2"/>
</dbReference>
<comment type="caution">
    <text evidence="5">The sequence shown here is derived from an EMBL/GenBank/DDBJ whole genome shotgun (WGS) entry which is preliminary data.</text>
</comment>
<dbReference type="InterPro" id="IPR029787">
    <property type="entry name" value="Nucleotide_cyclase"/>
</dbReference>
<dbReference type="NCBIfam" id="TIGR00254">
    <property type="entry name" value="GGDEF"/>
    <property type="match status" value="1"/>
</dbReference>
<evidence type="ECO:0000313" key="5">
    <source>
        <dbReference type="EMBL" id="MBO0347010.1"/>
    </source>
</evidence>
<dbReference type="RefSeq" id="WP_206943499.1">
    <property type="nucleotide sequence ID" value="NZ_JAFLNF010000008.1"/>
</dbReference>
<dbReference type="PROSITE" id="PS50113">
    <property type="entry name" value="PAC"/>
    <property type="match status" value="1"/>
</dbReference>
<dbReference type="GO" id="GO:0003824">
    <property type="term" value="F:catalytic activity"/>
    <property type="evidence" value="ECO:0007669"/>
    <property type="project" value="UniProtKB-ARBA"/>
</dbReference>
<dbReference type="SUPFAM" id="SSF55781">
    <property type="entry name" value="GAF domain-like"/>
    <property type="match status" value="1"/>
</dbReference>
<dbReference type="Pfam" id="PF08448">
    <property type="entry name" value="PAS_4"/>
    <property type="match status" value="2"/>
</dbReference>
<dbReference type="CDD" id="cd01949">
    <property type="entry name" value="GGDEF"/>
    <property type="match status" value="1"/>
</dbReference>
<dbReference type="PANTHER" id="PTHR44757:SF2">
    <property type="entry name" value="BIOFILM ARCHITECTURE MAINTENANCE PROTEIN MBAA"/>
    <property type="match status" value="1"/>
</dbReference>
<dbReference type="SMART" id="SM00091">
    <property type="entry name" value="PAS"/>
    <property type="match status" value="3"/>
</dbReference>
<dbReference type="Pfam" id="PF12860">
    <property type="entry name" value="PAS_7"/>
    <property type="match status" value="1"/>
</dbReference>
<dbReference type="InterPro" id="IPR029016">
    <property type="entry name" value="GAF-like_dom_sf"/>
</dbReference>
<evidence type="ECO:0000256" key="1">
    <source>
        <dbReference type="SAM" id="MobiDB-lite"/>
    </source>
</evidence>
<dbReference type="Proteomes" id="UP000664779">
    <property type="component" value="Unassembled WGS sequence"/>
</dbReference>
<gene>
    <name evidence="5" type="ORF">J0X15_17420</name>
</gene>
<dbReference type="SMART" id="SM00065">
    <property type="entry name" value="GAF"/>
    <property type="match status" value="1"/>
</dbReference>
<dbReference type="CDD" id="cd00130">
    <property type="entry name" value="PAS"/>
    <property type="match status" value="2"/>
</dbReference>
<dbReference type="InterPro" id="IPR000700">
    <property type="entry name" value="PAS-assoc_C"/>
</dbReference>
<dbReference type="Gene3D" id="3.30.450.40">
    <property type="match status" value="1"/>
</dbReference>
<dbReference type="SMART" id="SM00267">
    <property type="entry name" value="GGDEF"/>
    <property type="match status" value="1"/>
</dbReference>
<dbReference type="EMBL" id="JAFLNF010000008">
    <property type="protein sequence ID" value="MBO0347010.1"/>
    <property type="molecule type" value="Genomic_DNA"/>
</dbReference>
<evidence type="ECO:0000259" key="3">
    <source>
        <dbReference type="PROSITE" id="PS50113"/>
    </source>
</evidence>
<dbReference type="InterPro" id="IPR035965">
    <property type="entry name" value="PAS-like_dom_sf"/>
</dbReference>
<dbReference type="InterPro" id="IPR000160">
    <property type="entry name" value="GGDEF_dom"/>
</dbReference>
<evidence type="ECO:0000259" key="4">
    <source>
        <dbReference type="PROSITE" id="PS50887"/>
    </source>
</evidence>
<feature type="compositionally biased region" description="Polar residues" evidence="1">
    <location>
        <begin position="702"/>
        <end position="712"/>
    </location>
</feature>
<dbReference type="FunFam" id="3.30.70.270:FF:000001">
    <property type="entry name" value="Diguanylate cyclase domain protein"/>
    <property type="match status" value="1"/>
</dbReference>
<dbReference type="PANTHER" id="PTHR44757">
    <property type="entry name" value="DIGUANYLATE CYCLASE DGCP"/>
    <property type="match status" value="1"/>
</dbReference>
<reference evidence="5" key="1">
    <citation type="submission" date="2021-03" db="EMBL/GenBank/DDBJ databases">
        <title>Roseibium sp. CAU 1637 isolated from Incheon.</title>
        <authorList>
            <person name="Kim W."/>
        </authorList>
    </citation>
    <scope>NUCLEOTIDE SEQUENCE</scope>
    <source>
        <strain evidence="5">CAU 1637</strain>
    </source>
</reference>
<feature type="domain" description="PAS" evidence="2">
    <location>
        <begin position="245"/>
        <end position="315"/>
    </location>
</feature>
<dbReference type="Pfam" id="PF00990">
    <property type="entry name" value="GGDEF"/>
    <property type="match status" value="1"/>
</dbReference>
<sequence length="712" mass="79805">MTDNNSTVDIERTFKDCPEAVAVLTPEGIIRYANTSLLELLGWADSEIVGHPGEEILAHEDGAKMPSGFRRKDRFIAAADISMIPLADPNGTTLGTLLIGRDCSGRLELEDRVADTSELLREAIETISEGFALYDKQDRLVLCNANYRRLYSLSEDAMEKGVSFHDILQHGLKRDQYQLNAQSADDWLQERLERHHRADGEVHEQQLAGGRWLQVSEKRTPRGYIAGIRTDITNLKHTQAELQDAYANMSLLTDSLSHAIVEVDMDGMCSFINDYGAAWYNLKPDQIIGKKYRDFLSPEHISKISVHFRQALGGRRLQIETMDAFPDGLVRDLQMEFIPKLSSAGFMAGLIIVSTDITEAKKTERSLASLYQVTATQELSSDQKIQQILRIGCEHFDLPYGIVSNIIEDGYTVVWAESPAGEIPVGAHFELGDTYCSNVIGDDKPLGIMHTAKSEFSLHPCYKNFPLETYIGVPFMVNGERYGTINFTSPEPRLRPFTMTDYQLICQFADWVGHEIAREQANTALIDAKIRLERLASIDDLTGLLNRRVFLEQANKEVARYRRDRRIFTTLLLDIDHFKLVNDNYGHGVGDEVLREFSKLVQEELRVVDIFGRVGGEEFAILLINTDAEGAKIVCDRILERLRNAPLLPSHDLKVTCSIGVAVASADDVEFSSLLHRADVALYEAKEKGRDQMVLAPPSVPSGKQNAQVSAR</sequence>
<dbReference type="InterPro" id="IPR013656">
    <property type="entry name" value="PAS_4"/>
</dbReference>
<feature type="domain" description="PAS" evidence="2">
    <location>
        <begin position="6"/>
        <end position="61"/>
    </location>
</feature>
<organism evidence="5 6">
    <name type="scientific">Roseibium limicola</name>
    <dbReference type="NCBI Taxonomy" id="2816037"/>
    <lineage>
        <taxon>Bacteria</taxon>
        <taxon>Pseudomonadati</taxon>
        <taxon>Pseudomonadota</taxon>
        <taxon>Alphaproteobacteria</taxon>
        <taxon>Hyphomicrobiales</taxon>
        <taxon>Stappiaceae</taxon>
        <taxon>Roseibium</taxon>
    </lineage>
</organism>
<dbReference type="SUPFAM" id="SSF55073">
    <property type="entry name" value="Nucleotide cyclase"/>
    <property type="match status" value="1"/>
</dbReference>
<dbReference type="Pfam" id="PF01590">
    <property type="entry name" value="GAF"/>
    <property type="match status" value="1"/>
</dbReference>
<dbReference type="NCBIfam" id="TIGR00229">
    <property type="entry name" value="sensory_box"/>
    <property type="match status" value="3"/>
</dbReference>
<proteinExistence type="predicted"/>